<proteinExistence type="predicted"/>
<gene>
    <name evidence="1" type="ORF">XBKQ1_2600016</name>
</gene>
<sequence length="42" mass="4938">MFGSKSSTLLKHLLPKRKYPRETHIYILKFFAKNDAPPSRYG</sequence>
<dbReference type="AlphaFoldDB" id="A0A077PKP4"/>
<reference evidence="1" key="1">
    <citation type="submission" date="2013-07" db="EMBL/GenBank/DDBJ databases">
        <title>Sub-species coevolution in mutualistic symbiosis.</title>
        <authorList>
            <person name="Murfin K."/>
            <person name="Klassen J."/>
            <person name="Lee M."/>
            <person name="Forst S."/>
            <person name="Stock P."/>
            <person name="Goodrich-Blair H."/>
        </authorList>
    </citation>
    <scope>NUCLEOTIDE SEQUENCE [LARGE SCALE GENOMIC DNA]</scope>
    <source>
        <strain evidence="1">Kraussei Quebec</strain>
    </source>
</reference>
<dbReference type="HOGENOM" id="CLU_3259951_0_0_6"/>
<organism evidence="1 2">
    <name type="scientific">Xenorhabdus bovienii str. kraussei Quebec</name>
    <dbReference type="NCBI Taxonomy" id="1398203"/>
    <lineage>
        <taxon>Bacteria</taxon>
        <taxon>Pseudomonadati</taxon>
        <taxon>Pseudomonadota</taxon>
        <taxon>Gammaproteobacteria</taxon>
        <taxon>Enterobacterales</taxon>
        <taxon>Morganellaceae</taxon>
        <taxon>Xenorhabdus</taxon>
    </lineage>
</organism>
<dbReference type="Proteomes" id="UP000028500">
    <property type="component" value="Unassembled WGS sequence"/>
</dbReference>
<accession>A0A077PKP4</accession>
<protein>
    <submittedName>
        <fullName evidence="1">Uncharacterized protein</fullName>
    </submittedName>
</protein>
<evidence type="ECO:0000313" key="1">
    <source>
        <dbReference type="EMBL" id="CDH20334.1"/>
    </source>
</evidence>
<comment type="caution">
    <text evidence="1">The sequence shown here is derived from an EMBL/GenBank/DDBJ whole genome shotgun (WGS) entry which is preliminary data.</text>
</comment>
<keyword evidence="2" id="KW-1185">Reference proteome</keyword>
<dbReference type="EMBL" id="CBSY010000180">
    <property type="protein sequence ID" value="CDH20334.1"/>
    <property type="molecule type" value="Genomic_DNA"/>
</dbReference>
<evidence type="ECO:0000313" key="2">
    <source>
        <dbReference type="Proteomes" id="UP000028500"/>
    </source>
</evidence>
<name>A0A077PKP4_XENBV</name>